<feature type="signal peptide" evidence="7">
    <location>
        <begin position="1"/>
        <end position="22"/>
    </location>
</feature>
<evidence type="ECO:0000256" key="6">
    <source>
        <dbReference type="SAM" id="MobiDB-lite"/>
    </source>
</evidence>
<accession>A0A8U0QZZ0</accession>
<dbReference type="InterPro" id="IPR001627">
    <property type="entry name" value="Semap_dom"/>
</dbReference>
<dbReference type="RefSeq" id="XP_038852670.1">
    <property type="nucleotide sequence ID" value="XM_038996742.1"/>
</dbReference>
<dbReference type="GO" id="GO:0005886">
    <property type="term" value="C:plasma membrane"/>
    <property type="evidence" value="ECO:0007669"/>
    <property type="project" value="TreeGrafter"/>
</dbReference>
<evidence type="ECO:0000256" key="1">
    <source>
        <dbReference type="ARBA" id="ARBA00004370"/>
    </source>
</evidence>
<dbReference type="PROSITE" id="PS51004">
    <property type="entry name" value="SEMA"/>
    <property type="match status" value="1"/>
</dbReference>
<evidence type="ECO:0000256" key="5">
    <source>
        <dbReference type="PROSITE-ProRule" id="PRU00352"/>
    </source>
</evidence>
<dbReference type="Proteomes" id="UP000808372">
    <property type="component" value="Chromosome 6"/>
</dbReference>
<evidence type="ECO:0000259" key="8">
    <source>
        <dbReference type="PROSITE" id="PS51004"/>
    </source>
</evidence>
<dbReference type="InterPro" id="IPR016201">
    <property type="entry name" value="PSI"/>
</dbReference>
<comment type="caution">
    <text evidence="5">Lacks conserved residue(s) required for the propagation of feature annotation.</text>
</comment>
<dbReference type="SMART" id="SM00630">
    <property type="entry name" value="Sema"/>
    <property type="match status" value="1"/>
</dbReference>
<protein>
    <submittedName>
        <fullName evidence="10">Plexin-B2</fullName>
    </submittedName>
</protein>
<dbReference type="GO" id="GO:0050772">
    <property type="term" value="P:positive regulation of axonogenesis"/>
    <property type="evidence" value="ECO:0007669"/>
    <property type="project" value="TreeGrafter"/>
</dbReference>
<dbReference type="GO" id="GO:0030334">
    <property type="term" value="P:regulation of cell migration"/>
    <property type="evidence" value="ECO:0007669"/>
    <property type="project" value="TreeGrafter"/>
</dbReference>
<name>A0A8U0QZZ0_SALNM</name>
<gene>
    <name evidence="10" type="primary">plxnb2a.3</name>
</gene>
<dbReference type="SUPFAM" id="SSF103575">
    <property type="entry name" value="Plexin repeat"/>
    <property type="match status" value="1"/>
</dbReference>
<dbReference type="GO" id="GO:0007411">
    <property type="term" value="P:axon guidance"/>
    <property type="evidence" value="ECO:0007669"/>
    <property type="project" value="UniProtKB-ARBA"/>
</dbReference>
<dbReference type="SUPFAM" id="SSF101912">
    <property type="entry name" value="Sema domain"/>
    <property type="match status" value="1"/>
</dbReference>
<keyword evidence="9" id="KW-1185">Reference proteome</keyword>
<dbReference type="GO" id="GO:0017154">
    <property type="term" value="F:semaphorin receptor activity"/>
    <property type="evidence" value="ECO:0007669"/>
    <property type="project" value="InterPro"/>
</dbReference>
<dbReference type="InterPro" id="IPR015943">
    <property type="entry name" value="WD40/YVTN_repeat-like_dom_sf"/>
</dbReference>
<dbReference type="GO" id="GO:0008360">
    <property type="term" value="P:regulation of cell shape"/>
    <property type="evidence" value="ECO:0007669"/>
    <property type="project" value="TreeGrafter"/>
</dbReference>
<feature type="domain" description="Sema" evidence="8">
    <location>
        <begin position="8"/>
        <end position="485"/>
    </location>
</feature>
<keyword evidence="2" id="KW-0472">Membrane</keyword>
<dbReference type="GO" id="GO:0007162">
    <property type="term" value="P:negative regulation of cell adhesion"/>
    <property type="evidence" value="ECO:0007669"/>
    <property type="project" value="TreeGrafter"/>
</dbReference>
<evidence type="ECO:0000256" key="2">
    <source>
        <dbReference type="ARBA" id="ARBA00023136"/>
    </source>
</evidence>
<evidence type="ECO:0000256" key="7">
    <source>
        <dbReference type="SAM" id="SignalP"/>
    </source>
</evidence>
<evidence type="ECO:0000256" key="3">
    <source>
        <dbReference type="ARBA" id="ARBA00023157"/>
    </source>
</evidence>
<proteinExistence type="predicted"/>
<dbReference type="InterPro" id="IPR002165">
    <property type="entry name" value="Plexin_repeat"/>
</dbReference>
<dbReference type="Gene3D" id="2.130.10.10">
    <property type="entry name" value="YVTN repeat-like/Quinoprotein amine dehydrogenase"/>
    <property type="match status" value="1"/>
</dbReference>
<evidence type="ECO:0000313" key="9">
    <source>
        <dbReference type="Proteomes" id="UP000808372"/>
    </source>
</evidence>
<evidence type="ECO:0000313" key="10">
    <source>
        <dbReference type="RefSeq" id="XP_038852670.1"/>
    </source>
</evidence>
<dbReference type="GeneID" id="120050100"/>
<dbReference type="Pfam" id="PF01403">
    <property type="entry name" value="Sema"/>
    <property type="match status" value="1"/>
</dbReference>
<dbReference type="GO" id="GO:0002116">
    <property type="term" value="C:semaphorin receptor complex"/>
    <property type="evidence" value="ECO:0007669"/>
    <property type="project" value="TreeGrafter"/>
</dbReference>
<dbReference type="CTD" id="561237"/>
<keyword evidence="3" id="KW-1015">Disulfide bond</keyword>
<dbReference type="PANTHER" id="PTHR22625">
    <property type="entry name" value="PLEXIN"/>
    <property type="match status" value="1"/>
</dbReference>
<feature type="region of interest" description="Disordered" evidence="6">
    <location>
        <begin position="63"/>
        <end position="83"/>
    </location>
</feature>
<dbReference type="PANTHER" id="PTHR22625:SF9">
    <property type="entry name" value="PLEXIN-B2"/>
    <property type="match status" value="1"/>
</dbReference>
<dbReference type="Pfam" id="PF01437">
    <property type="entry name" value="PSI"/>
    <property type="match status" value="1"/>
</dbReference>
<feature type="chain" id="PRO_5035794074" evidence="7">
    <location>
        <begin position="23"/>
        <end position="584"/>
    </location>
</feature>
<dbReference type="InterPro" id="IPR031148">
    <property type="entry name" value="Plexin"/>
</dbReference>
<sequence>MAWRWVLAAILAMSSLSLLGSAYNEFTSDTLINNVVQDPITSRLYVGTVNALYQLDQSLHPEAHTRTGPELDNRQCPPPVTSCEEAVETDNHNKLLLIHPSKDTLIVCGSLYRGICSLRNLSNVEQLLYFSDSNGEKSYVASAEESVSVVGVMSYYFSKDRENFTVFLVAKGYGSHDSTKLISTRILQVHQDWVLFDSIIEASAVQSNPFTLRYLHDFRHVFKDEGFVYFLFSRTLGAQDSGTKNFTFISRMCENDHNYYSYTELQLNCSAGNKYNKVQAAYVALPGEALARNMSSSGRYGPVGAQDKVVFVVFSSDDDSSSSAVCMYPLRAINQRLVEIIGACYSTKGKINKTSAVYSPYSSKSDELCKIENEMGMVTNQKCGAELLPSPLASRAEFALATDPVFTKKGLMTAVAVAVETEHAVAFLGTTLGEVLKLHLSTSPEVYGRAPGENTGDKVNKNLLFDTSLTHLYITTEKKITKVPVQACHLKTDCQSCVAQKDPYCGWCVLQGKCTRKGDCPRAEDDNTWLWSPNQQCVQIQAFNPPSFSCRKTKQVEIDIPPSPRSALLTLSSADLVRTLVKLR</sequence>
<dbReference type="FunFam" id="2.130.10.10:FF:000812">
    <property type="entry name" value="Plexin B2a"/>
    <property type="match status" value="1"/>
</dbReference>
<keyword evidence="7" id="KW-0732">Signal</keyword>
<organism evidence="9 10">
    <name type="scientific">Salvelinus namaycush</name>
    <name type="common">Lake trout</name>
    <name type="synonym">Salmo namaycush</name>
    <dbReference type="NCBI Taxonomy" id="8040"/>
    <lineage>
        <taxon>Eukaryota</taxon>
        <taxon>Metazoa</taxon>
        <taxon>Chordata</taxon>
        <taxon>Craniata</taxon>
        <taxon>Vertebrata</taxon>
        <taxon>Euteleostomi</taxon>
        <taxon>Actinopterygii</taxon>
        <taxon>Neopterygii</taxon>
        <taxon>Teleostei</taxon>
        <taxon>Protacanthopterygii</taxon>
        <taxon>Salmoniformes</taxon>
        <taxon>Salmonidae</taxon>
        <taxon>Salmoninae</taxon>
        <taxon>Salvelinus</taxon>
    </lineage>
</organism>
<dbReference type="Gene3D" id="3.30.1680.10">
    <property type="entry name" value="ligand-binding face of the semaphorins, domain 2"/>
    <property type="match status" value="1"/>
</dbReference>
<comment type="subcellular location">
    <subcellularLocation>
        <location evidence="1">Membrane</location>
    </subcellularLocation>
</comment>
<dbReference type="InterPro" id="IPR036352">
    <property type="entry name" value="Semap_dom_sf"/>
</dbReference>
<feature type="compositionally biased region" description="Basic and acidic residues" evidence="6">
    <location>
        <begin position="63"/>
        <end position="73"/>
    </location>
</feature>
<dbReference type="AlphaFoldDB" id="A0A8U0QZZ0"/>
<dbReference type="KEGG" id="snh:120050100"/>
<keyword evidence="4" id="KW-0325">Glycoprotein</keyword>
<dbReference type="SMART" id="SM00423">
    <property type="entry name" value="PSI"/>
    <property type="match status" value="1"/>
</dbReference>
<reference evidence="10" key="1">
    <citation type="submission" date="2025-08" db="UniProtKB">
        <authorList>
            <consortium name="RefSeq"/>
        </authorList>
    </citation>
    <scope>IDENTIFICATION</scope>
    <source>
        <tissue evidence="10">White muscle</tissue>
    </source>
</reference>
<evidence type="ECO:0000256" key="4">
    <source>
        <dbReference type="ARBA" id="ARBA00023180"/>
    </source>
</evidence>